<evidence type="ECO:0000313" key="2">
    <source>
        <dbReference type="EMBL" id="KAK5599566.1"/>
    </source>
</evidence>
<accession>A0AAV9QQ06</accession>
<dbReference type="EMBL" id="JAHHUM010002929">
    <property type="protein sequence ID" value="KAK5599566.1"/>
    <property type="molecule type" value="Genomic_DNA"/>
</dbReference>
<feature type="transmembrane region" description="Helical" evidence="1">
    <location>
        <begin position="107"/>
        <end position="124"/>
    </location>
</feature>
<sequence>MFYFLVNCSVYVKCLYYYVGFPPCVSLCSCSFTLLPQLIALSCSSSPPDYPHLLDLHFSSLSPSIYAVWYTLFLASFSCLLACYMAVVLPHGPLFSSVSIALPSSYFIIKDLYFALTLFCFWVLHQTH</sequence>
<dbReference type="AlphaFoldDB" id="A0AAV9QQ06"/>
<keyword evidence="1" id="KW-0812">Transmembrane</keyword>
<reference evidence="2 3" key="1">
    <citation type="submission" date="2021-06" db="EMBL/GenBank/DDBJ databases">
        <authorList>
            <person name="Palmer J.M."/>
        </authorList>
    </citation>
    <scope>NUCLEOTIDE SEQUENCE [LARGE SCALE GENOMIC DNA]</scope>
    <source>
        <strain evidence="2 3">MEX-2019</strain>
        <tissue evidence="2">Muscle</tissue>
    </source>
</reference>
<keyword evidence="1" id="KW-1133">Transmembrane helix</keyword>
<comment type="caution">
    <text evidence="2">The sequence shown here is derived from an EMBL/GenBank/DDBJ whole genome shotgun (WGS) entry which is preliminary data.</text>
</comment>
<feature type="transmembrane region" description="Helical" evidence="1">
    <location>
        <begin position="67"/>
        <end position="87"/>
    </location>
</feature>
<dbReference type="Proteomes" id="UP001311232">
    <property type="component" value="Unassembled WGS sequence"/>
</dbReference>
<proteinExistence type="predicted"/>
<organism evidence="2 3">
    <name type="scientific">Crenichthys baileyi</name>
    <name type="common">White River springfish</name>
    <dbReference type="NCBI Taxonomy" id="28760"/>
    <lineage>
        <taxon>Eukaryota</taxon>
        <taxon>Metazoa</taxon>
        <taxon>Chordata</taxon>
        <taxon>Craniata</taxon>
        <taxon>Vertebrata</taxon>
        <taxon>Euteleostomi</taxon>
        <taxon>Actinopterygii</taxon>
        <taxon>Neopterygii</taxon>
        <taxon>Teleostei</taxon>
        <taxon>Neoteleostei</taxon>
        <taxon>Acanthomorphata</taxon>
        <taxon>Ovalentaria</taxon>
        <taxon>Atherinomorphae</taxon>
        <taxon>Cyprinodontiformes</taxon>
        <taxon>Goodeidae</taxon>
        <taxon>Crenichthys</taxon>
    </lineage>
</organism>
<protein>
    <recommendedName>
        <fullName evidence="4">NADH dehydrogenase subunit 6</fullName>
    </recommendedName>
</protein>
<evidence type="ECO:0000313" key="3">
    <source>
        <dbReference type="Proteomes" id="UP001311232"/>
    </source>
</evidence>
<gene>
    <name evidence="2" type="ORF">CRENBAI_019327</name>
</gene>
<evidence type="ECO:0000256" key="1">
    <source>
        <dbReference type="SAM" id="Phobius"/>
    </source>
</evidence>
<keyword evidence="1" id="KW-0472">Membrane</keyword>
<name>A0AAV9QQ06_9TELE</name>
<evidence type="ECO:0008006" key="4">
    <source>
        <dbReference type="Google" id="ProtNLM"/>
    </source>
</evidence>
<keyword evidence="3" id="KW-1185">Reference proteome</keyword>